<reference evidence="9 10" key="1">
    <citation type="submission" date="2013-07" db="EMBL/GenBank/DDBJ databases">
        <title>Sulfurimonas hongkongensis AST-10 Genome Sequencing.</title>
        <authorList>
            <person name="Cai L."/>
            <person name="Zhang T."/>
        </authorList>
    </citation>
    <scope>NUCLEOTIDE SEQUENCE [LARGE SCALE GENOMIC DNA]</scope>
    <source>
        <strain evidence="9 10">AST-10</strain>
    </source>
</reference>
<keyword evidence="6" id="KW-0902">Two-component regulatory system</keyword>
<dbReference type="Proteomes" id="UP000015520">
    <property type="component" value="Unassembled WGS sequence"/>
</dbReference>
<dbReference type="GO" id="GO:0000155">
    <property type="term" value="F:phosphorelay sensor kinase activity"/>
    <property type="evidence" value="ECO:0007669"/>
    <property type="project" value="InterPro"/>
</dbReference>
<dbReference type="CDD" id="cd00075">
    <property type="entry name" value="HATPase"/>
    <property type="match status" value="1"/>
</dbReference>
<dbReference type="GO" id="GO:0005886">
    <property type="term" value="C:plasma membrane"/>
    <property type="evidence" value="ECO:0007669"/>
    <property type="project" value="TreeGrafter"/>
</dbReference>
<dbReference type="EC" id="2.7.13.3" evidence="2"/>
<dbReference type="InterPro" id="IPR005467">
    <property type="entry name" value="His_kinase_dom"/>
</dbReference>
<evidence type="ECO:0000256" key="3">
    <source>
        <dbReference type="ARBA" id="ARBA00022553"/>
    </source>
</evidence>
<dbReference type="OrthoDB" id="9761634at2"/>
<keyword evidence="7" id="KW-0472">Membrane</keyword>
<feature type="transmembrane region" description="Helical" evidence="7">
    <location>
        <begin position="12"/>
        <end position="34"/>
    </location>
</feature>
<dbReference type="Pfam" id="PF02518">
    <property type="entry name" value="HATPase_c"/>
    <property type="match status" value="1"/>
</dbReference>
<comment type="catalytic activity">
    <reaction evidence="1">
        <text>ATP + protein L-histidine = ADP + protein N-phospho-L-histidine.</text>
        <dbReference type="EC" id="2.7.13.3"/>
    </reaction>
</comment>
<dbReference type="SUPFAM" id="SSF47384">
    <property type="entry name" value="Homodimeric domain of signal transducing histidine kinase"/>
    <property type="match status" value="1"/>
</dbReference>
<evidence type="ECO:0000259" key="8">
    <source>
        <dbReference type="PROSITE" id="PS50109"/>
    </source>
</evidence>
<keyword evidence="3" id="KW-0597">Phosphoprotein</keyword>
<evidence type="ECO:0000256" key="2">
    <source>
        <dbReference type="ARBA" id="ARBA00012438"/>
    </source>
</evidence>
<comment type="caution">
    <text evidence="9">The sequence shown here is derived from an EMBL/GenBank/DDBJ whole genome shotgun (WGS) entry which is preliminary data.</text>
</comment>
<dbReference type="Pfam" id="PF00512">
    <property type="entry name" value="HisKA"/>
    <property type="match status" value="1"/>
</dbReference>
<dbReference type="InterPro" id="IPR003594">
    <property type="entry name" value="HATPase_dom"/>
</dbReference>
<evidence type="ECO:0000313" key="9">
    <source>
        <dbReference type="EMBL" id="EQB40474.1"/>
    </source>
</evidence>
<dbReference type="Gene3D" id="1.10.287.130">
    <property type="match status" value="1"/>
</dbReference>
<dbReference type="eggNOG" id="COG5002">
    <property type="taxonomic scope" value="Bacteria"/>
</dbReference>
<accession>T0KTZ1</accession>
<keyword evidence="4" id="KW-0808">Transferase</keyword>
<dbReference type="Gene3D" id="3.30.565.10">
    <property type="entry name" value="Histidine kinase-like ATPase, C-terminal domain"/>
    <property type="match status" value="1"/>
</dbReference>
<keyword evidence="5" id="KW-0418">Kinase</keyword>
<dbReference type="PROSITE" id="PS50109">
    <property type="entry name" value="HIS_KIN"/>
    <property type="match status" value="1"/>
</dbReference>
<evidence type="ECO:0000256" key="7">
    <source>
        <dbReference type="SAM" id="Phobius"/>
    </source>
</evidence>
<dbReference type="SMART" id="SM00387">
    <property type="entry name" value="HATPase_c"/>
    <property type="match status" value="1"/>
</dbReference>
<dbReference type="InterPro" id="IPR036890">
    <property type="entry name" value="HATPase_C_sf"/>
</dbReference>
<dbReference type="PANTHER" id="PTHR45453">
    <property type="entry name" value="PHOSPHATE REGULON SENSOR PROTEIN PHOR"/>
    <property type="match status" value="1"/>
</dbReference>
<protein>
    <recommendedName>
        <fullName evidence="2">histidine kinase</fullName>
        <ecNumber evidence="2">2.7.13.3</ecNumber>
    </recommendedName>
</protein>
<dbReference type="CDD" id="cd00082">
    <property type="entry name" value="HisKA"/>
    <property type="match status" value="1"/>
</dbReference>
<evidence type="ECO:0000313" key="10">
    <source>
        <dbReference type="Proteomes" id="UP000015520"/>
    </source>
</evidence>
<proteinExistence type="predicted"/>
<organism evidence="9 10">
    <name type="scientific">Sulfurimonas hongkongensis</name>
    <dbReference type="NCBI Taxonomy" id="1172190"/>
    <lineage>
        <taxon>Bacteria</taxon>
        <taxon>Pseudomonadati</taxon>
        <taxon>Campylobacterota</taxon>
        <taxon>Epsilonproteobacteria</taxon>
        <taxon>Campylobacterales</taxon>
        <taxon>Sulfurimonadaceae</taxon>
        <taxon>Sulfurimonas</taxon>
    </lineage>
</organism>
<name>T0KTZ1_9BACT</name>
<feature type="transmembrane region" description="Helical" evidence="7">
    <location>
        <begin position="142"/>
        <end position="166"/>
    </location>
</feature>
<dbReference type="AlphaFoldDB" id="T0KTZ1"/>
<dbReference type="InterPro" id="IPR050351">
    <property type="entry name" value="BphY/WalK/GraS-like"/>
</dbReference>
<dbReference type="GO" id="GO:0016036">
    <property type="term" value="P:cellular response to phosphate starvation"/>
    <property type="evidence" value="ECO:0007669"/>
    <property type="project" value="TreeGrafter"/>
</dbReference>
<dbReference type="InterPro" id="IPR036097">
    <property type="entry name" value="HisK_dim/P_sf"/>
</dbReference>
<dbReference type="RefSeq" id="WP_021286554.1">
    <property type="nucleotide sequence ID" value="NZ_AUPZ01000002.1"/>
</dbReference>
<gene>
    <name evidence="9" type="ORF">M947_01365</name>
</gene>
<dbReference type="EMBL" id="AUPZ01000002">
    <property type="protein sequence ID" value="EQB40474.1"/>
    <property type="molecule type" value="Genomic_DNA"/>
</dbReference>
<feature type="transmembrane region" description="Helical" evidence="7">
    <location>
        <begin position="112"/>
        <end position="130"/>
    </location>
</feature>
<dbReference type="SUPFAM" id="SSF55874">
    <property type="entry name" value="ATPase domain of HSP90 chaperone/DNA topoisomerase II/histidine kinase"/>
    <property type="match status" value="1"/>
</dbReference>
<keyword evidence="7" id="KW-1133">Transmembrane helix</keyword>
<dbReference type="PANTHER" id="PTHR45453:SF1">
    <property type="entry name" value="PHOSPHATE REGULON SENSOR PROTEIN PHOR"/>
    <property type="match status" value="1"/>
</dbReference>
<dbReference type="GO" id="GO:0004721">
    <property type="term" value="F:phosphoprotein phosphatase activity"/>
    <property type="evidence" value="ECO:0007669"/>
    <property type="project" value="TreeGrafter"/>
</dbReference>
<evidence type="ECO:0000256" key="4">
    <source>
        <dbReference type="ARBA" id="ARBA00022679"/>
    </source>
</evidence>
<keyword evidence="7" id="KW-0812">Transmembrane</keyword>
<dbReference type="SMART" id="SM00388">
    <property type="entry name" value="HisKA"/>
    <property type="match status" value="1"/>
</dbReference>
<evidence type="ECO:0000256" key="1">
    <source>
        <dbReference type="ARBA" id="ARBA00000085"/>
    </source>
</evidence>
<dbReference type="PATRIC" id="fig|1172190.3.peg.261"/>
<dbReference type="InterPro" id="IPR003661">
    <property type="entry name" value="HisK_dim/P_dom"/>
</dbReference>
<sequence>MYRGEKKSIIYVLGLYLSSTLLLITTLFISYYYYEQEQFAHSEKDLLKKYTLLLTQQLSELNEKSSERYRYPRFNEFESAIYDIDKNLIFSTSKDIDITKFKDDFFTKESNSYFISSLTPYYFGAAYIIIEKKSKHLDILDNLIFIAIVTIIITLVTSVFLVNLVLRPMRENIKLLDSFIKDTTHELNTPITAILTNIETIDSSNCDEKTLRKLKRIKIASQSISNIYEDLVYILLNHRTSTQNIDLNLKEMLHQRVEYFTEMAHTKKIDFTLDIEKDVYFKADKKKIQRLIDNLISNAIKYSYKATTIKIILKYSSLIIEDEGKGMSKQEVKNIFTRYLRFDKSQGGFGIGYSIIKSIADEYKIKIDIVSKQNQGTKVALSW</sequence>
<evidence type="ECO:0000256" key="5">
    <source>
        <dbReference type="ARBA" id="ARBA00022777"/>
    </source>
</evidence>
<feature type="domain" description="Histidine kinase" evidence="8">
    <location>
        <begin position="182"/>
        <end position="383"/>
    </location>
</feature>
<keyword evidence="10" id="KW-1185">Reference proteome</keyword>
<evidence type="ECO:0000256" key="6">
    <source>
        <dbReference type="ARBA" id="ARBA00023012"/>
    </source>
</evidence>
<dbReference type="STRING" id="1172190.M947_01365"/>